<feature type="region of interest" description="Disordered" evidence="1">
    <location>
        <begin position="1"/>
        <end position="29"/>
    </location>
</feature>
<gene>
    <name evidence="2" type="ORF">SAMN02745775_102422</name>
</gene>
<organism evidence="2 3">
    <name type="scientific">Falsiroseomonas stagni DSM 19981</name>
    <dbReference type="NCBI Taxonomy" id="1123062"/>
    <lineage>
        <taxon>Bacteria</taxon>
        <taxon>Pseudomonadati</taxon>
        <taxon>Pseudomonadota</taxon>
        <taxon>Alphaproteobacteria</taxon>
        <taxon>Acetobacterales</taxon>
        <taxon>Roseomonadaceae</taxon>
        <taxon>Falsiroseomonas</taxon>
    </lineage>
</organism>
<dbReference type="OrthoDB" id="9801383at2"/>
<accession>A0A1I3ZDA3</accession>
<dbReference type="Pfam" id="PF05787">
    <property type="entry name" value="PhoX"/>
    <property type="match status" value="1"/>
</dbReference>
<dbReference type="SUPFAM" id="SSF63829">
    <property type="entry name" value="Calcium-dependent phosphotriesterase"/>
    <property type="match status" value="1"/>
</dbReference>
<dbReference type="PANTHER" id="PTHR35399:SF2">
    <property type="entry name" value="DUF839 DOMAIN-CONTAINING PROTEIN"/>
    <property type="match status" value="1"/>
</dbReference>
<dbReference type="InterPro" id="IPR008557">
    <property type="entry name" value="PhoX"/>
</dbReference>
<dbReference type="PANTHER" id="PTHR35399">
    <property type="entry name" value="SLR8030 PROTEIN"/>
    <property type="match status" value="1"/>
</dbReference>
<protein>
    <recommendedName>
        <fullName evidence="4">dTDP-glucose 4,6-dehydratase</fullName>
    </recommendedName>
</protein>
<name>A0A1I3ZDA3_9PROT</name>
<reference evidence="2 3" key="1">
    <citation type="submission" date="2016-10" db="EMBL/GenBank/DDBJ databases">
        <authorList>
            <person name="de Groot N.N."/>
        </authorList>
    </citation>
    <scope>NUCLEOTIDE SEQUENCE [LARGE SCALE GENOMIC DNA]</scope>
    <source>
        <strain evidence="2 3">DSM 19981</strain>
    </source>
</reference>
<proteinExistence type="predicted"/>
<keyword evidence="3" id="KW-1185">Reference proteome</keyword>
<sequence>MPDTIQPIAEPAGHGKPIEIEDIGSNPAPRETIGELMERRLSRRAAMLGLGGAAAAATLVDQMVAAADGVLAQGVVPMTDGPSTLGFAEIRHGMAQRDAVAEGYEIQTVIRWGDAVVGEAPAFNPLAQTPAAQEVQFGYNNDFIDFRPLPQGSRNSDSGLLVVNHEYTDTQLMFAGIGAGRTGRMRATADQSRIELLAHGLSVVEIRKADGRWAVVPNSRYNRRITGETPMRVSGPAAGHDLLKTSADPTGTRVLGTLNNCAGGNTPWGTVITSEENFNQYFSGSAATTGAQAEAYRRYGIAAEGTYGWFRFMDRFDLNKEPNEPNRFGWNVEFDPYDPTATPVKRTAMGRFKHEGATHAISADGRVVFYQGDDERFDYVYKFVTARPWNPNDRAANRDLLDEGTLYVARFHDDGRVEWLPLVHGQGPLTAANGFASQAEVLINTRRAADLLQATPMDRPEDVEANPATGRVYVMLTNNSNRTAQQVNRANPRAANTHGHVVEIIPPGAGTNAADHAATEARWAIFLMAGKPGTDAGARYHRATTDAGWLSCPDNCAFDSKGRIWIATDGAPSAAGVADGIWAADTMGAGRALTKQFYRAPTGAEVCGPCFTPDDRTLFLAIQHPGDDAGSTFERPSTRWPDFAEGMPPRPAVIAIVKKDGGEIGS</sequence>
<evidence type="ECO:0008006" key="4">
    <source>
        <dbReference type="Google" id="ProtNLM"/>
    </source>
</evidence>
<dbReference type="AlphaFoldDB" id="A0A1I3ZDA3"/>
<evidence type="ECO:0000313" key="2">
    <source>
        <dbReference type="EMBL" id="SFK42168.1"/>
    </source>
</evidence>
<dbReference type="RefSeq" id="WP_092958491.1">
    <property type="nucleotide sequence ID" value="NZ_FOSQ01000002.1"/>
</dbReference>
<evidence type="ECO:0000256" key="1">
    <source>
        <dbReference type="SAM" id="MobiDB-lite"/>
    </source>
</evidence>
<dbReference type="Proteomes" id="UP000199473">
    <property type="component" value="Unassembled WGS sequence"/>
</dbReference>
<dbReference type="STRING" id="1123062.SAMN02745775_102422"/>
<evidence type="ECO:0000313" key="3">
    <source>
        <dbReference type="Proteomes" id="UP000199473"/>
    </source>
</evidence>
<dbReference type="EMBL" id="FOSQ01000002">
    <property type="protein sequence ID" value="SFK42168.1"/>
    <property type="molecule type" value="Genomic_DNA"/>
</dbReference>